<reference evidence="1" key="1">
    <citation type="submission" date="2022-04" db="EMBL/GenBank/DDBJ databases">
        <title>Jade perch genome.</title>
        <authorList>
            <person name="Chao B."/>
        </authorList>
    </citation>
    <scope>NUCLEOTIDE SEQUENCE</scope>
    <source>
        <strain evidence="1">CB-2022</strain>
    </source>
</reference>
<dbReference type="Proteomes" id="UP000831701">
    <property type="component" value="Chromosome 1"/>
</dbReference>
<evidence type="ECO:0000313" key="2">
    <source>
        <dbReference type="Proteomes" id="UP000831701"/>
    </source>
</evidence>
<dbReference type="EMBL" id="CM041531">
    <property type="protein sequence ID" value="KAI3377456.1"/>
    <property type="molecule type" value="Genomic_DNA"/>
</dbReference>
<comment type="caution">
    <text evidence="1">The sequence shown here is derived from an EMBL/GenBank/DDBJ whole genome shotgun (WGS) entry which is preliminary data.</text>
</comment>
<keyword evidence="2" id="KW-1185">Reference proteome</keyword>
<gene>
    <name evidence="1" type="ORF">L3Q82_008634</name>
</gene>
<proteinExistence type="predicted"/>
<accession>A0ACB8XBG1</accession>
<organism evidence="1 2">
    <name type="scientific">Scortum barcoo</name>
    <name type="common">barcoo grunter</name>
    <dbReference type="NCBI Taxonomy" id="214431"/>
    <lineage>
        <taxon>Eukaryota</taxon>
        <taxon>Metazoa</taxon>
        <taxon>Chordata</taxon>
        <taxon>Craniata</taxon>
        <taxon>Vertebrata</taxon>
        <taxon>Euteleostomi</taxon>
        <taxon>Actinopterygii</taxon>
        <taxon>Neopterygii</taxon>
        <taxon>Teleostei</taxon>
        <taxon>Neoteleostei</taxon>
        <taxon>Acanthomorphata</taxon>
        <taxon>Eupercaria</taxon>
        <taxon>Centrarchiformes</taxon>
        <taxon>Terapontoidei</taxon>
        <taxon>Terapontidae</taxon>
        <taxon>Scortum</taxon>
    </lineage>
</organism>
<name>A0ACB8XBG1_9TELE</name>
<sequence length="1210" mass="128306">MTRLGDEHLRSTCRKPSARSGRGQAVHRQVPPTADTNSGEPRLRPSADIRPGPSLHLWEPRSEGSAASSLRDIPSQRESQGRSLAMSTLLRCISSSSVILSHRGVRQKFPGRRHFRTFPVLWDQKASRDSTVSWFVCSGVLYKDLVVGVPKETFQNERRVALSPAGVQALVKQGFSVQVESGAGEESKFSDQQYKDAGATITDVKGALGSDLVLKVRAPSLSEADLLKTKSTLVSFIYPAQNPELMKKLSERQSNVLAMDQVPRVTIAQGYDALSSMANIAGYKAVVLAANHFGRFFTGQITAAGKVPPAKVLVIGGGVAGLAAAGAAKSMGAIVRGFDTRPAALEQFKSFGAEPLEVDLKESGEGVGGYAKEMSKEFIEAEMALFAKQCKEVDIVISTALIPGKRAPILIKREFVESMKDGSVVVDLAAEAGGNIETTRPGELYVHKGVTHIGYTDLPSRMATQASTLYSNNVLKLLKAISPDKEYFHYQPTDEFDYGTIDHVIRGTLVMKVGFYLLQLSTGSLHLSWRRQQHFPGPPPQNSPPPSPSKTEKKTVAELEAEKAAEISPFNRTMTSAGVYTAGVSTCLALGIISPNAAFTQMVTTFGLAGIVGYHTVWGVTPALHSPLMSVTNAISGLTAVGVGGLVLMGGGLTPSSLPESLALAAAFVSSINIAGGFLITQRMLDMFKRPTDPPEYNYLYALPGAAFVGGYGASVAAGYNIEQMIYLGSGLCCVGALAGLSAQGTSRLGNALGMIGVAGGIAATLGALKPSPELLSQMSLAMATGGTLGLTIAKRIEISDLPQLVAAFHSLVGLAAVLTCVAEFMIEYPHLDTHPAAGVLKTVAYLGTYIGGVTFSGSLVAYGKLQGILNSAPLLLPGRHMLNAGLMAASVGGMVPFMLSSSYSTGMGCLIGVSGLSTVMGVTLTAAIGGADMPVVITVLNSYSGWALCAEGFLLDNNLMTIVGALIDWLFRCHPLLHHVCVIVPFSFEAMNRSLPNVILGGYVHGTTSTAGGKPMEIVGTHTEVNVEQTIDIIKEANSIIITPGWGLCAAKAQYPIADMVKMLREQGKTVRFGIHPVAGRMPGQLNVLLAEAGVPYDVVLEMDEINDDFPETDLTLVIGANDTVNSAAQEDPNSIIAGMPVLEVWKSKQSDPMLMKTLLQVVVMKRTLGVGYAAVDNPIFYKPNTSMLLGDAKKTCDSLQAKIRETYY</sequence>
<evidence type="ECO:0000313" key="1">
    <source>
        <dbReference type="EMBL" id="KAI3377456.1"/>
    </source>
</evidence>
<protein>
    <submittedName>
        <fullName evidence="1">Uncharacterized protein</fullName>
    </submittedName>
</protein>